<dbReference type="EMBL" id="JAACFV010000167">
    <property type="protein sequence ID" value="KAF7503662.1"/>
    <property type="molecule type" value="Genomic_DNA"/>
</dbReference>
<dbReference type="Gene3D" id="3.30.560.10">
    <property type="entry name" value="Glucose Oxidase, domain 3"/>
    <property type="match status" value="1"/>
</dbReference>
<dbReference type="SUPFAM" id="SSF54373">
    <property type="entry name" value="FAD-linked reductases, C-terminal domain"/>
    <property type="match status" value="1"/>
</dbReference>
<dbReference type="AlphaFoldDB" id="A0A8H7AAN3"/>
<dbReference type="Proteomes" id="UP000606974">
    <property type="component" value="Unassembled WGS sequence"/>
</dbReference>
<proteinExistence type="predicted"/>
<dbReference type="OrthoDB" id="269227at2759"/>
<sequence>MTGISFEAKDGIFTGDGLMRQEPEQVQAVMQMYTTARAGPLCAGGLGSYALMSAADLAALLSQANHSTEAENEQTHFLRSILRSPKEANGALFMFPAQLNLHNDPKSKTFVQNFLPGNFISIGAALLHPFFRGSVHLTSSLPTSALKIDPNILPPLSTSSSYPTTSRPSQP</sequence>
<reference evidence="1" key="1">
    <citation type="submission" date="2020-02" db="EMBL/GenBank/DDBJ databases">
        <authorList>
            <person name="Palmer J.M."/>
        </authorList>
    </citation>
    <scope>NUCLEOTIDE SEQUENCE</scope>
    <source>
        <strain evidence="1">EPUS1.4</strain>
        <tissue evidence="1">Thallus</tissue>
    </source>
</reference>
<keyword evidence="2" id="KW-1185">Reference proteome</keyword>
<name>A0A8H7AAN3_9EURO</name>
<organism evidence="1 2">
    <name type="scientific">Endocarpon pusillum</name>
    <dbReference type="NCBI Taxonomy" id="364733"/>
    <lineage>
        <taxon>Eukaryota</taxon>
        <taxon>Fungi</taxon>
        <taxon>Dikarya</taxon>
        <taxon>Ascomycota</taxon>
        <taxon>Pezizomycotina</taxon>
        <taxon>Eurotiomycetes</taxon>
        <taxon>Chaetothyriomycetidae</taxon>
        <taxon>Verrucariales</taxon>
        <taxon>Verrucariaceae</taxon>
        <taxon>Endocarpon</taxon>
    </lineage>
</organism>
<evidence type="ECO:0000313" key="2">
    <source>
        <dbReference type="Proteomes" id="UP000606974"/>
    </source>
</evidence>
<protein>
    <submittedName>
        <fullName evidence="1">Uncharacterized protein</fullName>
    </submittedName>
</protein>
<gene>
    <name evidence="1" type="ORF">GJ744_003391</name>
</gene>
<comment type="caution">
    <text evidence="1">The sequence shown here is derived from an EMBL/GenBank/DDBJ whole genome shotgun (WGS) entry which is preliminary data.</text>
</comment>
<evidence type="ECO:0000313" key="1">
    <source>
        <dbReference type="EMBL" id="KAF7503662.1"/>
    </source>
</evidence>
<accession>A0A8H7AAN3</accession>